<proteinExistence type="predicted"/>
<dbReference type="EMBL" id="JAJOMB010000010">
    <property type="protein sequence ID" value="MCD5313080.1"/>
    <property type="molecule type" value="Genomic_DNA"/>
</dbReference>
<evidence type="ECO:0000313" key="1">
    <source>
        <dbReference type="EMBL" id="MCD5313080.1"/>
    </source>
</evidence>
<comment type="caution">
    <text evidence="1">The sequence shown here is derived from an EMBL/GenBank/DDBJ whole genome shotgun (WGS) entry which is preliminary data.</text>
</comment>
<accession>A0A9X1NFS3</accession>
<dbReference type="AlphaFoldDB" id="A0A9X1NFS3"/>
<organism evidence="1 2">
    <name type="scientific">Kineosporia babensis</name>
    <dbReference type="NCBI Taxonomy" id="499548"/>
    <lineage>
        <taxon>Bacteria</taxon>
        <taxon>Bacillati</taxon>
        <taxon>Actinomycetota</taxon>
        <taxon>Actinomycetes</taxon>
        <taxon>Kineosporiales</taxon>
        <taxon>Kineosporiaceae</taxon>
        <taxon>Kineosporia</taxon>
    </lineage>
</organism>
<dbReference type="Proteomes" id="UP001138997">
    <property type="component" value="Unassembled WGS sequence"/>
</dbReference>
<dbReference type="RefSeq" id="WP_231443931.1">
    <property type="nucleotide sequence ID" value="NZ_JAJOMB010000010.1"/>
</dbReference>
<protein>
    <submittedName>
        <fullName evidence="1">Uncharacterized protein</fullName>
    </submittedName>
</protein>
<evidence type="ECO:0000313" key="2">
    <source>
        <dbReference type="Proteomes" id="UP001138997"/>
    </source>
</evidence>
<sequence>MANLKPDGKPFQEQFWAINETSAPFSPARLVLTDVRRASAELHRRAVQKPCNVVSFDRTLALINVIKEMSTWLSAEFSEVWQRFRRCVTRAV</sequence>
<name>A0A9X1NFS3_9ACTN</name>
<gene>
    <name evidence="1" type="ORF">LR394_19405</name>
</gene>
<keyword evidence="2" id="KW-1185">Reference proteome</keyword>
<reference evidence="1" key="1">
    <citation type="submission" date="2021-11" db="EMBL/GenBank/DDBJ databases">
        <title>Streptomyces corallinus and Kineosporia corallina sp. nov., two new coral-derived marine actinobacteria.</title>
        <authorList>
            <person name="Buangrab K."/>
            <person name="Sutthacheep M."/>
            <person name="Yeemin T."/>
            <person name="Harunari E."/>
            <person name="Igarashi Y."/>
            <person name="Sripreechasak P."/>
            <person name="Kanchanasin P."/>
            <person name="Tanasupawat S."/>
            <person name="Phongsopitanun W."/>
        </authorList>
    </citation>
    <scope>NUCLEOTIDE SEQUENCE</scope>
    <source>
        <strain evidence="1">JCM 31032</strain>
    </source>
</reference>